<evidence type="ECO:0000313" key="2">
    <source>
        <dbReference type="EMBL" id="MBX28921.1"/>
    </source>
</evidence>
<organism evidence="2">
    <name type="scientific">Rhizophora mucronata</name>
    <name type="common">Asiatic mangrove</name>
    <dbReference type="NCBI Taxonomy" id="61149"/>
    <lineage>
        <taxon>Eukaryota</taxon>
        <taxon>Viridiplantae</taxon>
        <taxon>Streptophyta</taxon>
        <taxon>Embryophyta</taxon>
        <taxon>Tracheophyta</taxon>
        <taxon>Spermatophyta</taxon>
        <taxon>Magnoliopsida</taxon>
        <taxon>eudicotyledons</taxon>
        <taxon>Gunneridae</taxon>
        <taxon>Pentapetalae</taxon>
        <taxon>rosids</taxon>
        <taxon>fabids</taxon>
        <taxon>Malpighiales</taxon>
        <taxon>Rhizophoraceae</taxon>
        <taxon>Rhizophora</taxon>
    </lineage>
</organism>
<reference evidence="2" key="1">
    <citation type="submission" date="2018-02" db="EMBL/GenBank/DDBJ databases">
        <title>Rhizophora mucronata_Transcriptome.</title>
        <authorList>
            <person name="Meera S.P."/>
            <person name="Sreeshan A."/>
            <person name="Augustine A."/>
        </authorList>
    </citation>
    <scope>NUCLEOTIDE SEQUENCE</scope>
    <source>
        <tissue evidence="2">Leaf</tissue>
    </source>
</reference>
<accession>A0A2P2MFC2</accession>
<dbReference type="InterPro" id="IPR044277">
    <property type="entry name" value="GIP1"/>
</dbReference>
<evidence type="ECO:0000256" key="1">
    <source>
        <dbReference type="SAM" id="MobiDB-lite"/>
    </source>
</evidence>
<proteinExistence type="predicted"/>
<dbReference type="GO" id="GO:0051082">
    <property type="term" value="F:unfolded protein binding"/>
    <property type="evidence" value="ECO:0007669"/>
    <property type="project" value="TreeGrafter"/>
</dbReference>
<sequence length="386" mass="40736">MFPNHFRVPEALRSGLTFGSFTAKRSGGVKNDDANDVNPSHAIESSLGSDDTAGELVSSDEHGSSNGQVDHFDEPESPTELHEEVPQSDGNDALDADSKDGNLKKDVIFPQEGHQDAATQIAPTYGFGVMQPIHEGNLAQFDRLEAQTQDISCVSSFVSENPTASPSPSPTPPVQNSVAAPLHPFLFRPPYPPNFFPYGHYFNPFFTPPMHHFISHSGLPQQPSTGNAYLTPAATGPTVKLSVKPGTSAGNPTPVGLSALYGSYGSSPIGFSPGPAVTFGGSAGKEDISASQLKENGTFSTGPVSEVPAWFISPGQDISGIQLNPLYHIPAQGQHLTFSHGQAGHRPFTGVYPPLQAMTTSTTNLLLQQSQTISTAFETVGLPSGT</sequence>
<name>A0A2P2MFC2_RHIMU</name>
<feature type="compositionally biased region" description="Basic and acidic residues" evidence="1">
    <location>
        <begin position="70"/>
        <end position="85"/>
    </location>
</feature>
<dbReference type="EMBL" id="GGEC01048437">
    <property type="protein sequence ID" value="MBX28921.1"/>
    <property type="molecule type" value="Transcribed_RNA"/>
</dbReference>
<feature type="region of interest" description="Disordered" evidence="1">
    <location>
        <begin position="22"/>
        <end position="101"/>
    </location>
</feature>
<protein>
    <submittedName>
        <fullName evidence="2">Uncharacterized protein</fullName>
    </submittedName>
</protein>
<dbReference type="AlphaFoldDB" id="A0A2P2MFC2"/>
<dbReference type="PANTHER" id="PTHR46775:SF2">
    <property type="entry name" value="GBF-INTERACTING PROTEIN 1-LIKE"/>
    <property type="match status" value="1"/>
</dbReference>
<dbReference type="PANTHER" id="PTHR46775">
    <property type="entry name" value="FLOCCULATION PROTEIN (DUF1296)"/>
    <property type="match status" value="1"/>
</dbReference>
<dbReference type="GO" id="GO:0005634">
    <property type="term" value="C:nucleus"/>
    <property type="evidence" value="ECO:0007669"/>
    <property type="project" value="TreeGrafter"/>
</dbReference>